<dbReference type="InterPro" id="IPR013786">
    <property type="entry name" value="AcylCoA_DH/ox_N"/>
</dbReference>
<evidence type="ECO:0000313" key="10">
    <source>
        <dbReference type="Proteomes" id="UP000095280"/>
    </source>
</evidence>
<evidence type="ECO:0000256" key="4">
    <source>
        <dbReference type="ARBA" id="ARBA00022827"/>
    </source>
</evidence>
<accession>A0A1I8F855</accession>
<protein>
    <submittedName>
        <fullName evidence="11">Acyl-CoA dehydrogenase</fullName>
    </submittedName>
</protein>
<dbReference type="GO" id="GO:0050660">
    <property type="term" value="F:flavin adenine dinucleotide binding"/>
    <property type="evidence" value="ECO:0007669"/>
    <property type="project" value="InterPro"/>
</dbReference>
<dbReference type="Proteomes" id="UP000095280">
    <property type="component" value="Unplaced"/>
</dbReference>
<dbReference type="InterPro" id="IPR006089">
    <property type="entry name" value="Acyl-CoA_DH_CS"/>
</dbReference>
<dbReference type="PANTHER" id="PTHR43884">
    <property type="entry name" value="ACYL-COA DEHYDROGENASE"/>
    <property type="match status" value="1"/>
</dbReference>
<evidence type="ECO:0000259" key="7">
    <source>
        <dbReference type="Pfam" id="PF00441"/>
    </source>
</evidence>
<dbReference type="Pfam" id="PF02771">
    <property type="entry name" value="Acyl-CoA_dh_N"/>
    <property type="match status" value="1"/>
</dbReference>
<evidence type="ECO:0000256" key="1">
    <source>
        <dbReference type="ARBA" id="ARBA00001974"/>
    </source>
</evidence>
<dbReference type="Gene3D" id="2.40.110.10">
    <property type="entry name" value="Butyryl-CoA Dehydrogenase, subunit A, domain 2"/>
    <property type="match status" value="1"/>
</dbReference>
<feature type="domain" description="Acyl-CoA oxidase/dehydrogenase middle" evidence="8">
    <location>
        <begin position="134"/>
        <end position="177"/>
    </location>
</feature>
<dbReference type="InterPro" id="IPR037069">
    <property type="entry name" value="AcylCoA_DH/ox_N_sf"/>
</dbReference>
<dbReference type="InterPro" id="IPR036250">
    <property type="entry name" value="AcylCo_DH-like_C"/>
</dbReference>
<dbReference type="PROSITE" id="PS00073">
    <property type="entry name" value="ACYL_COA_DH_2"/>
    <property type="match status" value="1"/>
</dbReference>
<feature type="domain" description="Acyl-CoA dehydrogenase/oxidase C-terminal" evidence="7">
    <location>
        <begin position="231"/>
        <end position="375"/>
    </location>
</feature>
<proteinExistence type="inferred from homology"/>
<dbReference type="GO" id="GO:0003995">
    <property type="term" value="F:acyl-CoA dehydrogenase activity"/>
    <property type="evidence" value="ECO:0007669"/>
    <property type="project" value="InterPro"/>
</dbReference>
<evidence type="ECO:0000256" key="5">
    <source>
        <dbReference type="RuleBase" id="RU362125"/>
    </source>
</evidence>
<dbReference type="InterPro" id="IPR046373">
    <property type="entry name" value="Acyl-CoA_Oxase/DH_mid-dom_sf"/>
</dbReference>
<reference evidence="11" key="1">
    <citation type="submission" date="2016-11" db="UniProtKB">
        <authorList>
            <consortium name="WormBaseParasite"/>
        </authorList>
    </citation>
    <scope>IDENTIFICATION</scope>
</reference>
<dbReference type="WBParaSite" id="maker-unitig_24231-snap-gene-0.2-mRNA-1">
    <property type="protein sequence ID" value="maker-unitig_24231-snap-gene-0.2-mRNA-1"/>
    <property type="gene ID" value="maker-unitig_24231-snap-gene-0.2"/>
</dbReference>
<keyword evidence="10" id="KW-1185">Reference proteome</keyword>
<keyword evidence="3 5" id="KW-0285">Flavoprotein</keyword>
<dbReference type="SUPFAM" id="SSF56645">
    <property type="entry name" value="Acyl-CoA dehydrogenase NM domain-like"/>
    <property type="match status" value="1"/>
</dbReference>
<evidence type="ECO:0000256" key="3">
    <source>
        <dbReference type="ARBA" id="ARBA00022630"/>
    </source>
</evidence>
<comment type="similarity">
    <text evidence="2 5">Belongs to the acyl-CoA dehydrogenase family.</text>
</comment>
<keyword evidence="4 5" id="KW-0274">FAD</keyword>
<feature type="compositionally biased region" description="Low complexity" evidence="6">
    <location>
        <begin position="1"/>
        <end position="18"/>
    </location>
</feature>
<keyword evidence="5" id="KW-0560">Oxidoreductase</keyword>
<name>A0A1I8F855_9PLAT</name>
<dbReference type="Pfam" id="PF00441">
    <property type="entry name" value="Acyl-CoA_dh_1"/>
    <property type="match status" value="1"/>
</dbReference>
<evidence type="ECO:0000259" key="9">
    <source>
        <dbReference type="Pfam" id="PF02771"/>
    </source>
</evidence>
<dbReference type="Pfam" id="PF02770">
    <property type="entry name" value="Acyl-CoA_dh_M"/>
    <property type="match status" value="1"/>
</dbReference>
<dbReference type="InterPro" id="IPR009075">
    <property type="entry name" value="AcylCo_DH/oxidase_C"/>
</dbReference>
<dbReference type="PROSITE" id="PS00072">
    <property type="entry name" value="ACYL_COA_DH_1"/>
    <property type="match status" value="1"/>
</dbReference>
<dbReference type="Gene3D" id="1.10.540.10">
    <property type="entry name" value="Acyl-CoA dehydrogenase/oxidase, N-terminal domain"/>
    <property type="match status" value="1"/>
</dbReference>
<dbReference type="PANTHER" id="PTHR43884:SF12">
    <property type="entry name" value="ISOVALERYL-COA DEHYDROGENASE, MITOCHONDRIAL-RELATED"/>
    <property type="match status" value="1"/>
</dbReference>
<sequence>MRRSLSSASPMSGSDASAEPNTDKLFTAEHEAMRSTLRRIIEQDINPYVDEWEAKEIFPAKQLFKKLGNAGLLGVTRPVEYGGLGLDYSYSVALAEEVRQSELRRRAHGDRHSRSHELKEQFLRPSIAGDLVACLGVSEPTAGSDVASIKTTARRDGDDLVINGSKMWITSGMQARLDVPSSQHRGVDLPGVQRARKIRKIGIVCTARTLLSYSSRMSEYQPATLLASLVRGFIYQMLQFQEERLFGAAANLLGLELIIQETAEYAPQSLRQSLLDFQTVHFRLAELLTEVELLRSMVYRATAKYVAGNDVTMLASMAKTQSWPACTRSERTAGLQYWGGMGFTDEVRVSRFYRDGRLLSIGAGADEVMLSIICKYMRTLPKPPKK</sequence>
<dbReference type="SUPFAM" id="SSF47203">
    <property type="entry name" value="Acyl-CoA dehydrogenase C-terminal domain-like"/>
    <property type="match status" value="1"/>
</dbReference>
<dbReference type="Gene3D" id="1.20.140.10">
    <property type="entry name" value="Butyryl-CoA Dehydrogenase, subunit A, domain 3"/>
    <property type="match status" value="1"/>
</dbReference>
<organism evidence="10 11">
    <name type="scientific">Macrostomum lignano</name>
    <dbReference type="NCBI Taxonomy" id="282301"/>
    <lineage>
        <taxon>Eukaryota</taxon>
        <taxon>Metazoa</taxon>
        <taxon>Spiralia</taxon>
        <taxon>Lophotrochozoa</taxon>
        <taxon>Platyhelminthes</taxon>
        <taxon>Rhabditophora</taxon>
        <taxon>Macrostomorpha</taxon>
        <taxon>Macrostomida</taxon>
        <taxon>Macrostomidae</taxon>
        <taxon>Macrostomum</taxon>
    </lineage>
</organism>
<dbReference type="InterPro" id="IPR006091">
    <property type="entry name" value="Acyl-CoA_Oxase/DH_mid-dom"/>
</dbReference>
<comment type="cofactor">
    <cofactor evidence="1 5">
        <name>FAD</name>
        <dbReference type="ChEBI" id="CHEBI:57692"/>
    </cofactor>
</comment>
<dbReference type="AlphaFoldDB" id="A0A1I8F855"/>
<evidence type="ECO:0000313" key="11">
    <source>
        <dbReference type="WBParaSite" id="maker-unitig_24231-snap-gene-0.2-mRNA-1"/>
    </source>
</evidence>
<feature type="region of interest" description="Disordered" evidence="6">
    <location>
        <begin position="1"/>
        <end position="24"/>
    </location>
</feature>
<evidence type="ECO:0000256" key="6">
    <source>
        <dbReference type="SAM" id="MobiDB-lite"/>
    </source>
</evidence>
<dbReference type="InterPro" id="IPR009100">
    <property type="entry name" value="AcylCoA_DH/oxidase_NM_dom_sf"/>
</dbReference>
<evidence type="ECO:0000256" key="2">
    <source>
        <dbReference type="ARBA" id="ARBA00009347"/>
    </source>
</evidence>
<evidence type="ECO:0000259" key="8">
    <source>
        <dbReference type="Pfam" id="PF02770"/>
    </source>
</evidence>
<feature type="domain" description="Acyl-CoA dehydrogenase/oxidase N-terminal" evidence="9">
    <location>
        <begin position="27"/>
        <end position="100"/>
    </location>
</feature>